<name>W9AP40_MYCCO</name>
<gene>
    <name evidence="1" type="ORF">BN977_02039</name>
</gene>
<evidence type="ECO:0000313" key="2">
    <source>
        <dbReference type="Proteomes" id="UP000028870"/>
    </source>
</evidence>
<reference evidence="1" key="1">
    <citation type="submission" date="2014-03" db="EMBL/GenBank/DDBJ databases">
        <title>Draft Genome Sequence of Mycobacterium cosmeticum DSM 44829.</title>
        <authorList>
            <person name="Croce O."/>
            <person name="Robert C."/>
            <person name="Raoult D."/>
            <person name="Drancourt M."/>
        </authorList>
    </citation>
    <scope>NUCLEOTIDE SEQUENCE [LARGE SCALE GENOMIC DNA]</scope>
    <source>
        <strain evidence="1">DSM 44829</strain>
    </source>
</reference>
<reference evidence="1" key="2">
    <citation type="submission" date="2014-03" db="EMBL/GenBank/DDBJ databases">
        <authorList>
            <person name="Urmite Genomes"/>
        </authorList>
    </citation>
    <scope>NUCLEOTIDE SEQUENCE</scope>
    <source>
        <strain evidence="1">DSM 44829</strain>
    </source>
</reference>
<comment type="caution">
    <text evidence="1">The sequence shown here is derived from an EMBL/GenBank/DDBJ whole genome shotgun (WGS) entry which is preliminary data.</text>
</comment>
<dbReference type="Proteomes" id="UP000028870">
    <property type="component" value="Unassembled WGS sequence"/>
</dbReference>
<keyword evidence="2" id="KW-1185">Reference proteome</keyword>
<protein>
    <submittedName>
        <fullName evidence="1">Uncharacterized protein</fullName>
    </submittedName>
</protein>
<dbReference type="EMBL" id="CCBB010000001">
    <property type="protein sequence ID" value="CDO07238.1"/>
    <property type="molecule type" value="Genomic_DNA"/>
</dbReference>
<dbReference type="AlphaFoldDB" id="W9AP40"/>
<organism evidence="1 2">
    <name type="scientific">Mycolicibacterium cosmeticum</name>
    <dbReference type="NCBI Taxonomy" id="258533"/>
    <lineage>
        <taxon>Bacteria</taxon>
        <taxon>Bacillati</taxon>
        <taxon>Actinomycetota</taxon>
        <taxon>Actinomycetes</taxon>
        <taxon>Mycobacteriales</taxon>
        <taxon>Mycobacteriaceae</taxon>
        <taxon>Mycolicibacterium</taxon>
    </lineage>
</organism>
<evidence type="ECO:0000313" key="1">
    <source>
        <dbReference type="EMBL" id="CDO07238.1"/>
    </source>
</evidence>
<proteinExistence type="predicted"/>
<sequence length="98" mass="10068">MVVIGVVDIVVVVSWVVVDGVGRVVVVNVVVLVYADVVCVVVVSVHVAEVEGVGEVVGNGTLNRVVERVVVWSSVISPPHAATHTAADAIAVNAVPRP</sequence>
<accession>W9AP40</accession>